<feature type="region of interest" description="Disordered" evidence="1">
    <location>
        <begin position="959"/>
        <end position="980"/>
    </location>
</feature>
<dbReference type="EMBL" id="CAUH01006802">
    <property type="protein sequence ID" value="CCU82686.1"/>
    <property type="molecule type" value="Genomic_DNA"/>
</dbReference>
<protein>
    <submittedName>
        <fullName evidence="3">Protein kinase Scy1</fullName>
    </submittedName>
</protein>
<reference evidence="3 4" key="1">
    <citation type="journal article" date="2010" name="Science">
        <title>Genome expansion and gene loss in powdery mildew fungi reveal tradeoffs in extreme parasitism.</title>
        <authorList>
            <person name="Spanu P.D."/>
            <person name="Abbott J.C."/>
            <person name="Amselem J."/>
            <person name="Burgis T.A."/>
            <person name="Soanes D.M."/>
            <person name="Stueber K."/>
            <person name="Ver Loren van Themaat E."/>
            <person name="Brown J.K.M."/>
            <person name="Butcher S.A."/>
            <person name="Gurr S.J."/>
            <person name="Lebrun M.-H."/>
            <person name="Ridout C.J."/>
            <person name="Schulze-Lefert P."/>
            <person name="Talbot N.J."/>
            <person name="Ahmadinejad N."/>
            <person name="Ametz C."/>
            <person name="Barton G.R."/>
            <person name="Benjdia M."/>
            <person name="Bidzinski P."/>
            <person name="Bindschedler L.V."/>
            <person name="Both M."/>
            <person name="Brewer M.T."/>
            <person name="Cadle-Davidson L."/>
            <person name="Cadle-Davidson M.M."/>
            <person name="Collemare J."/>
            <person name="Cramer R."/>
            <person name="Frenkel O."/>
            <person name="Godfrey D."/>
            <person name="Harriman J."/>
            <person name="Hoede C."/>
            <person name="King B.C."/>
            <person name="Klages S."/>
            <person name="Kleemann J."/>
            <person name="Knoll D."/>
            <person name="Koti P.S."/>
            <person name="Kreplak J."/>
            <person name="Lopez-Ruiz F.J."/>
            <person name="Lu X."/>
            <person name="Maekawa T."/>
            <person name="Mahanil S."/>
            <person name="Micali C."/>
            <person name="Milgroom M.G."/>
            <person name="Montana G."/>
            <person name="Noir S."/>
            <person name="O'Connell R.J."/>
            <person name="Oberhaensli S."/>
            <person name="Parlange F."/>
            <person name="Pedersen C."/>
            <person name="Quesneville H."/>
            <person name="Reinhardt R."/>
            <person name="Rott M."/>
            <person name="Sacristan S."/>
            <person name="Schmidt S.M."/>
            <person name="Schoen M."/>
            <person name="Skamnioti P."/>
            <person name="Sommer H."/>
            <person name="Stephens A."/>
            <person name="Takahara H."/>
            <person name="Thordal-Christensen H."/>
            <person name="Vigouroux M."/>
            <person name="Wessling R."/>
            <person name="Wicker T."/>
            <person name="Panstruga R."/>
        </authorList>
    </citation>
    <scope>NUCLEOTIDE SEQUENCE [LARGE SCALE GENOMIC DNA]</scope>
    <source>
        <strain evidence="3">DH14</strain>
    </source>
</reference>
<evidence type="ECO:0000313" key="4">
    <source>
        <dbReference type="Proteomes" id="UP000015441"/>
    </source>
</evidence>
<evidence type="ECO:0000256" key="1">
    <source>
        <dbReference type="SAM" id="MobiDB-lite"/>
    </source>
</evidence>
<feature type="compositionally biased region" description="Polar residues" evidence="1">
    <location>
        <begin position="876"/>
        <end position="907"/>
    </location>
</feature>
<dbReference type="InterPro" id="IPR011989">
    <property type="entry name" value="ARM-like"/>
</dbReference>
<dbReference type="PROSITE" id="PS50011">
    <property type="entry name" value="PROTEIN_KINASE_DOM"/>
    <property type="match status" value="1"/>
</dbReference>
<dbReference type="GO" id="GO:0004672">
    <property type="term" value="F:protein kinase activity"/>
    <property type="evidence" value="ECO:0007669"/>
    <property type="project" value="InterPro"/>
</dbReference>
<evidence type="ECO:0000259" key="2">
    <source>
        <dbReference type="PROSITE" id="PS50011"/>
    </source>
</evidence>
<dbReference type="SUPFAM" id="SSF56112">
    <property type="entry name" value="Protein kinase-like (PK-like)"/>
    <property type="match status" value="1"/>
</dbReference>
<keyword evidence="3" id="KW-0808">Transferase</keyword>
<name>N1JPW8_BLUG1</name>
<organism evidence="3 4">
    <name type="scientific">Blumeria graminis f. sp. hordei (strain DH14)</name>
    <name type="common">Barley powdery mildew</name>
    <name type="synonym">Oidium monilioides f. sp. hordei</name>
    <dbReference type="NCBI Taxonomy" id="546991"/>
    <lineage>
        <taxon>Eukaryota</taxon>
        <taxon>Fungi</taxon>
        <taxon>Dikarya</taxon>
        <taxon>Ascomycota</taxon>
        <taxon>Pezizomycotina</taxon>
        <taxon>Leotiomycetes</taxon>
        <taxon>Erysiphales</taxon>
        <taxon>Erysiphaceae</taxon>
        <taxon>Blumeria</taxon>
        <taxon>Blumeria hordei</taxon>
    </lineage>
</organism>
<accession>N1JPW8</accession>
<dbReference type="PANTHER" id="PTHR12984">
    <property type="entry name" value="SCY1-RELATED S/T PROTEIN KINASE-LIKE"/>
    <property type="match status" value="1"/>
</dbReference>
<dbReference type="InterPro" id="IPR016024">
    <property type="entry name" value="ARM-type_fold"/>
</dbReference>
<feature type="compositionally biased region" description="Polar residues" evidence="1">
    <location>
        <begin position="694"/>
        <end position="709"/>
    </location>
</feature>
<dbReference type="eggNOG" id="KOG2137">
    <property type="taxonomic scope" value="Eukaryota"/>
</dbReference>
<evidence type="ECO:0000313" key="3">
    <source>
        <dbReference type="EMBL" id="CCU82686.1"/>
    </source>
</evidence>
<dbReference type="AlphaFoldDB" id="N1JPW8"/>
<dbReference type="OrthoDB" id="79687at2759"/>
<dbReference type="FunCoup" id="N1JPW8">
    <property type="interactions" value="748"/>
</dbReference>
<dbReference type="Gene3D" id="1.25.10.10">
    <property type="entry name" value="Leucine-rich Repeat Variant"/>
    <property type="match status" value="1"/>
</dbReference>
<feature type="region of interest" description="Disordered" evidence="1">
    <location>
        <begin position="688"/>
        <end position="713"/>
    </location>
</feature>
<dbReference type="Gene3D" id="1.10.510.10">
    <property type="entry name" value="Transferase(Phosphotransferase) domain 1"/>
    <property type="match status" value="1"/>
</dbReference>
<gene>
    <name evidence="3" type="ORF">BGHDH14_bgh06723</name>
</gene>
<dbReference type="SUPFAM" id="SSF48371">
    <property type="entry name" value="ARM repeat"/>
    <property type="match status" value="1"/>
</dbReference>
<dbReference type="InParanoid" id="N1JPW8"/>
<dbReference type="SMART" id="SM00220">
    <property type="entry name" value="S_TKc"/>
    <property type="match status" value="1"/>
</dbReference>
<dbReference type="PANTHER" id="PTHR12984:SF6">
    <property type="entry name" value="SCY1-LIKE PROTEIN 2"/>
    <property type="match status" value="1"/>
</dbReference>
<keyword evidence="3" id="KW-0418">Kinase</keyword>
<proteinExistence type="predicted"/>
<keyword evidence="4" id="KW-1185">Reference proteome</keyword>
<dbReference type="InterPro" id="IPR000719">
    <property type="entry name" value="Prot_kinase_dom"/>
</dbReference>
<dbReference type="Pfam" id="PF00069">
    <property type="entry name" value="Pkinase"/>
    <property type="match status" value="1"/>
</dbReference>
<dbReference type="InterPro" id="IPR011009">
    <property type="entry name" value="Kinase-like_dom_sf"/>
</dbReference>
<dbReference type="Proteomes" id="UP000015441">
    <property type="component" value="Unassembled WGS sequence"/>
</dbReference>
<dbReference type="HOGENOM" id="CLU_008724_1_0_1"/>
<feature type="region of interest" description="Disordered" evidence="1">
    <location>
        <begin position="876"/>
        <end position="934"/>
    </location>
</feature>
<feature type="compositionally biased region" description="Polar residues" evidence="1">
    <location>
        <begin position="921"/>
        <end position="934"/>
    </location>
</feature>
<feature type="region of interest" description="Disordered" evidence="1">
    <location>
        <begin position="567"/>
        <end position="589"/>
    </location>
</feature>
<dbReference type="GO" id="GO:0005524">
    <property type="term" value="F:ATP binding"/>
    <property type="evidence" value="ECO:0007669"/>
    <property type="project" value="InterPro"/>
</dbReference>
<sequence>MFSSALKSFSSNINSNYSISQVQTTTSGPWKIYDAKKKTSGKLASIFVFERKSLEPQSGSLSRPTSSVLKKDTEDVVERLKKEASSLARLRHPNILELVEPIEETRNGGLQFATEMVTASLSGLLKEKDEREKNGETINQREDAIETSKAECLLDELEIQKGLEQMSKALEFLHDNAQLIHGNLTPDAIFINSKSDWKISGLSFSCPPDGSTTKISTIPPLNLPQALNIDSRLPRCVQMNLDYCSPDFVLDSNLNVAADMFSLGLIIITLYNYPHNSPLQTNSSVSSYKKLFASSSAIPSASNGYLCSRPLPKDIETFVLPKLITRWPAQRMTAKEFQQSPYFDNILISTIRFLDSLPAKTPNEKSQFLRGFSRISPSFPKSVLEKKVLPALLEQVKDRELLSLILQNVFNILGQLSSRRKIFTEVIMHKLKEIFVNTGNPKISAEKDPTREASLMVLLDHISMIIENCSGKEFKDRKLAHSYHRSCLTTKDMLPIIYLAIESPVHRIVDTSLQTLPLILPVLDFTTIKNELFPVIASVFSKTSSLGIKVRGLEAFVILCGGSNSSESENNGFGGTGGSRMGKQSSSSALDKYTMQEKILPLVRAIKTKEPAVAIAALAVLRQVGHIADPEFIALDILPVLWSMSLGPLLDLKQFQSFMSLVKELSARVEIEQTRKLQELSGSKEKYTLGGDDSISTGNNTLTKNIGSSDDTDSDFERLVKGATSDSSHPIGSNWNPNSTLMSLPSGLPSNGLNTNSFVPISAAAIPGTPSINFSSSNPKPDLSRFATLTPRAILQAEQPHNSFIQAHAPQVWTPTVQQSTVSSLNTAFQSPNESQINWPTSIPSNFHHASNTMNLDQIRSATSSATLPGNKQQLSYVPSLRPQSALSSRTPTQNPQLNSDRYNSFSLPPPPEPNKGYGPSSGSYNHNNLNAFGTHTISPQSNVLGVFSNAVQPDNSVASAGYGQGSSNQNGMDSWESLL</sequence>
<feature type="domain" description="Protein kinase" evidence="2">
    <location>
        <begin position="32"/>
        <end position="343"/>
    </location>
</feature>
<dbReference type="Gene3D" id="3.30.200.20">
    <property type="entry name" value="Phosphorylase Kinase, domain 1"/>
    <property type="match status" value="1"/>
</dbReference>
<dbReference type="InterPro" id="IPR051177">
    <property type="entry name" value="CIK-Related_Protein"/>
</dbReference>
<comment type="caution">
    <text evidence="3">The sequence shown here is derived from an EMBL/GenBank/DDBJ whole genome shotgun (WGS) entry which is preliminary data.</text>
</comment>
<dbReference type="CDD" id="cd14011">
    <property type="entry name" value="PK_SCY1_like"/>
    <property type="match status" value="1"/>
</dbReference>